<evidence type="ECO:0000313" key="9">
    <source>
        <dbReference type="EnsemblProtists" id="PYU1_T014930"/>
    </source>
</evidence>
<keyword evidence="6" id="KW-0624">Polysaccharide degradation</keyword>
<feature type="domain" description="Glycoside hydrolase family 5" evidence="8">
    <location>
        <begin position="2"/>
        <end position="198"/>
    </location>
</feature>
<dbReference type="Gene3D" id="3.20.20.80">
    <property type="entry name" value="Glycosidases"/>
    <property type="match status" value="1"/>
</dbReference>
<evidence type="ECO:0000256" key="5">
    <source>
        <dbReference type="ARBA" id="ARBA00023295"/>
    </source>
</evidence>
<reference evidence="10" key="2">
    <citation type="submission" date="2010-04" db="EMBL/GenBank/DDBJ databases">
        <authorList>
            <person name="Buell R."/>
            <person name="Hamilton J."/>
            <person name="Hostetler J."/>
        </authorList>
    </citation>
    <scope>NUCLEOTIDE SEQUENCE [LARGE SCALE GENOMIC DNA]</scope>
    <source>
        <strain evidence="10">DAOM:BR144</strain>
    </source>
</reference>
<reference evidence="9" key="3">
    <citation type="submission" date="2015-02" db="UniProtKB">
        <authorList>
            <consortium name="EnsemblProtists"/>
        </authorList>
    </citation>
    <scope>IDENTIFICATION</scope>
    <source>
        <strain evidence="9">DAOM BR144</strain>
    </source>
</reference>
<dbReference type="AlphaFoldDB" id="K3XCI1"/>
<keyword evidence="10" id="KW-1185">Reference proteome</keyword>
<evidence type="ECO:0000256" key="6">
    <source>
        <dbReference type="ARBA" id="ARBA00023326"/>
    </source>
</evidence>
<dbReference type="InterPro" id="IPR001547">
    <property type="entry name" value="Glyco_hydro_5"/>
</dbReference>
<sequence length="255" mass="28732">MGLDIKNEPFKATWGTGKANDFRVGVKTITEHMLAGCPKWLGFVEGLNYRAHDVVIDGKKFTYNDWYGGGLQDAKEYPIELNTEHKIVWAPHYYTSAVFVQPYFYGGGTTDPASRVLKGFVELSDEALKNRVAATMKDMFGYLVDENPQYAVILGEFGGIYAKDEHPKKTIQRTVDYNIEVMLEQGYAGGFLWSLNPESKYQYVSGDKGSPAAMYEEGLVELDWLTANTEYLNAMKPLDELPDLRKFPCFPANKA</sequence>
<accession>K3XCI1</accession>
<keyword evidence="5 7" id="KW-0326">Glycosidase</keyword>
<name>K3XCI1_GLOUD</name>
<dbReference type="Proteomes" id="UP000019132">
    <property type="component" value="Unassembled WGS sequence"/>
</dbReference>
<dbReference type="InParanoid" id="K3XCI1"/>
<dbReference type="GO" id="GO:0030245">
    <property type="term" value="P:cellulose catabolic process"/>
    <property type="evidence" value="ECO:0007669"/>
    <property type="project" value="UniProtKB-KW"/>
</dbReference>
<evidence type="ECO:0000256" key="1">
    <source>
        <dbReference type="ARBA" id="ARBA00005641"/>
    </source>
</evidence>
<dbReference type="PANTHER" id="PTHR35923:SF2">
    <property type="entry name" value="ENDOGLUCANASE"/>
    <property type="match status" value="1"/>
</dbReference>
<keyword evidence="3" id="KW-0136">Cellulose degradation</keyword>
<dbReference type="STRING" id="431595.K3XCI1"/>
<dbReference type="OMA" id="CFPANKA"/>
<dbReference type="VEuPathDB" id="FungiDB:PYU1_G014899"/>
<dbReference type="HOGENOM" id="CLU_092236_0_0_1"/>
<keyword evidence="4" id="KW-0119">Carbohydrate metabolism</keyword>
<comment type="similarity">
    <text evidence="1 7">Belongs to the glycosyl hydrolase 5 (cellulase A) family.</text>
</comment>
<dbReference type="PANTHER" id="PTHR35923">
    <property type="entry name" value="MAJOR EXTRACELLULAR ENDOGLUCANASE"/>
    <property type="match status" value="1"/>
</dbReference>
<dbReference type="SUPFAM" id="SSF51445">
    <property type="entry name" value="(Trans)glycosidases"/>
    <property type="match status" value="1"/>
</dbReference>
<evidence type="ECO:0000256" key="2">
    <source>
        <dbReference type="ARBA" id="ARBA00022801"/>
    </source>
</evidence>
<dbReference type="Pfam" id="PF00150">
    <property type="entry name" value="Cellulase"/>
    <property type="match status" value="1"/>
</dbReference>
<evidence type="ECO:0000313" key="10">
    <source>
        <dbReference type="Proteomes" id="UP000019132"/>
    </source>
</evidence>
<evidence type="ECO:0000259" key="8">
    <source>
        <dbReference type="Pfam" id="PF00150"/>
    </source>
</evidence>
<proteinExistence type="inferred from homology"/>
<reference evidence="10" key="1">
    <citation type="journal article" date="2010" name="Genome Biol.">
        <title>Genome sequence of the necrotrophic plant pathogen Pythium ultimum reveals original pathogenicity mechanisms and effector repertoire.</title>
        <authorList>
            <person name="Levesque C.A."/>
            <person name="Brouwer H."/>
            <person name="Cano L."/>
            <person name="Hamilton J.P."/>
            <person name="Holt C."/>
            <person name="Huitema E."/>
            <person name="Raffaele S."/>
            <person name="Robideau G.P."/>
            <person name="Thines M."/>
            <person name="Win J."/>
            <person name="Zerillo M.M."/>
            <person name="Beakes G.W."/>
            <person name="Boore J.L."/>
            <person name="Busam D."/>
            <person name="Dumas B."/>
            <person name="Ferriera S."/>
            <person name="Fuerstenberg S.I."/>
            <person name="Gachon C.M."/>
            <person name="Gaulin E."/>
            <person name="Govers F."/>
            <person name="Grenville-Briggs L."/>
            <person name="Horner N."/>
            <person name="Hostetler J."/>
            <person name="Jiang R.H."/>
            <person name="Johnson J."/>
            <person name="Krajaejun T."/>
            <person name="Lin H."/>
            <person name="Meijer H.J."/>
            <person name="Moore B."/>
            <person name="Morris P."/>
            <person name="Phuntmart V."/>
            <person name="Puiu D."/>
            <person name="Shetty J."/>
            <person name="Stajich J.E."/>
            <person name="Tripathy S."/>
            <person name="Wawra S."/>
            <person name="van West P."/>
            <person name="Whitty B.R."/>
            <person name="Coutinho P.M."/>
            <person name="Henrissat B."/>
            <person name="Martin F."/>
            <person name="Thomas P.D."/>
            <person name="Tyler B.M."/>
            <person name="De Vries R.P."/>
            <person name="Kamoun S."/>
            <person name="Yandell M."/>
            <person name="Tisserat N."/>
            <person name="Buell C.R."/>
        </authorList>
    </citation>
    <scope>NUCLEOTIDE SEQUENCE</scope>
    <source>
        <strain evidence="10">DAOM:BR144</strain>
    </source>
</reference>
<dbReference type="EnsemblProtists" id="PYU1_T014930">
    <property type="protein sequence ID" value="PYU1_T014930"/>
    <property type="gene ID" value="PYU1_G014899"/>
</dbReference>
<dbReference type="GO" id="GO:0004553">
    <property type="term" value="F:hydrolase activity, hydrolyzing O-glycosyl compounds"/>
    <property type="evidence" value="ECO:0007669"/>
    <property type="project" value="InterPro"/>
</dbReference>
<evidence type="ECO:0000256" key="3">
    <source>
        <dbReference type="ARBA" id="ARBA00023001"/>
    </source>
</evidence>
<dbReference type="InterPro" id="IPR017853">
    <property type="entry name" value="GH"/>
</dbReference>
<evidence type="ECO:0000256" key="7">
    <source>
        <dbReference type="RuleBase" id="RU361153"/>
    </source>
</evidence>
<protein>
    <recommendedName>
        <fullName evidence="8">Glycoside hydrolase family 5 domain-containing protein</fullName>
    </recommendedName>
</protein>
<keyword evidence="2 7" id="KW-0378">Hydrolase</keyword>
<evidence type="ECO:0000256" key="4">
    <source>
        <dbReference type="ARBA" id="ARBA00023277"/>
    </source>
</evidence>
<organism evidence="9 10">
    <name type="scientific">Globisporangium ultimum (strain ATCC 200006 / CBS 805.95 / DAOM BR144)</name>
    <name type="common">Pythium ultimum</name>
    <dbReference type="NCBI Taxonomy" id="431595"/>
    <lineage>
        <taxon>Eukaryota</taxon>
        <taxon>Sar</taxon>
        <taxon>Stramenopiles</taxon>
        <taxon>Oomycota</taxon>
        <taxon>Peronosporomycetes</taxon>
        <taxon>Pythiales</taxon>
        <taxon>Pythiaceae</taxon>
        <taxon>Globisporangium</taxon>
    </lineage>
</organism>
<dbReference type="EMBL" id="ADOS01001486">
    <property type="status" value="NOT_ANNOTATED_CDS"/>
    <property type="molecule type" value="Genomic_DNA"/>
</dbReference>